<accession>A0A8D8RSX9</accession>
<name>A0A8D8RSX9_9HEMI</name>
<feature type="region of interest" description="Disordered" evidence="1">
    <location>
        <begin position="331"/>
        <end position="352"/>
    </location>
</feature>
<keyword evidence="3" id="KW-0808">Transferase</keyword>
<dbReference type="Gene3D" id="3.40.630.30">
    <property type="match status" value="1"/>
</dbReference>
<dbReference type="PANTHER" id="PTHR45884:SF2">
    <property type="entry name" value="N-ACETYLTRANSFERASE ECO"/>
    <property type="match status" value="1"/>
</dbReference>
<evidence type="ECO:0000313" key="3">
    <source>
        <dbReference type="EMBL" id="CAG6655177.1"/>
    </source>
</evidence>
<reference evidence="3" key="1">
    <citation type="submission" date="2021-05" db="EMBL/GenBank/DDBJ databases">
        <authorList>
            <person name="Alioto T."/>
            <person name="Alioto T."/>
            <person name="Gomez Garrido J."/>
        </authorList>
    </citation>
    <scope>NUCLEOTIDE SEQUENCE</scope>
</reference>
<dbReference type="SUPFAM" id="SSF55729">
    <property type="entry name" value="Acyl-CoA N-acyltransferases (Nat)"/>
    <property type="match status" value="1"/>
</dbReference>
<dbReference type="Pfam" id="PF13880">
    <property type="entry name" value="Acetyltransf_13"/>
    <property type="match status" value="1"/>
</dbReference>
<dbReference type="PANTHER" id="PTHR45884">
    <property type="entry name" value="N-ACETYLTRANSFERASE ECO"/>
    <property type="match status" value="1"/>
</dbReference>
<dbReference type="GO" id="GO:0000785">
    <property type="term" value="C:chromatin"/>
    <property type="evidence" value="ECO:0007669"/>
    <property type="project" value="TreeGrafter"/>
</dbReference>
<evidence type="ECO:0000259" key="2">
    <source>
        <dbReference type="Pfam" id="PF13880"/>
    </source>
</evidence>
<feature type="compositionally biased region" description="Polar residues" evidence="1">
    <location>
        <begin position="234"/>
        <end position="255"/>
    </location>
</feature>
<protein>
    <submittedName>
        <fullName evidence="3">N-acetyltransferase ESCO2</fullName>
    </submittedName>
</protein>
<feature type="compositionally biased region" description="Basic and acidic residues" evidence="1">
    <location>
        <begin position="102"/>
        <end position="112"/>
    </location>
</feature>
<feature type="region of interest" description="Disordered" evidence="1">
    <location>
        <begin position="173"/>
        <end position="299"/>
    </location>
</feature>
<dbReference type="GO" id="GO:0005634">
    <property type="term" value="C:nucleus"/>
    <property type="evidence" value="ECO:0007669"/>
    <property type="project" value="TreeGrafter"/>
</dbReference>
<dbReference type="GO" id="GO:0007064">
    <property type="term" value="P:mitotic sister chromatid cohesion"/>
    <property type="evidence" value="ECO:0007669"/>
    <property type="project" value="TreeGrafter"/>
</dbReference>
<feature type="compositionally biased region" description="Low complexity" evidence="1">
    <location>
        <begin position="339"/>
        <end position="352"/>
    </location>
</feature>
<dbReference type="InterPro" id="IPR028009">
    <property type="entry name" value="ESCO_Acetyltransf_dom"/>
</dbReference>
<dbReference type="GO" id="GO:0061733">
    <property type="term" value="F:protein-lysine-acetyltransferase activity"/>
    <property type="evidence" value="ECO:0007669"/>
    <property type="project" value="TreeGrafter"/>
</dbReference>
<feature type="compositionally biased region" description="Polar residues" evidence="1">
    <location>
        <begin position="267"/>
        <end position="295"/>
    </location>
</feature>
<dbReference type="InterPro" id="IPR016181">
    <property type="entry name" value="Acyl_CoA_acyltransferase"/>
</dbReference>
<dbReference type="EMBL" id="HBUF01180421">
    <property type="protein sequence ID" value="CAG6655177.1"/>
    <property type="molecule type" value="Transcribed_RNA"/>
</dbReference>
<proteinExistence type="predicted"/>
<dbReference type="CDD" id="cd04301">
    <property type="entry name" value="NAT_SF"/>
    <property type="match status" value="1"/>
</dbReference>
<feature type="region of interest" description="Disordered" evidence="1">
    <location>
        <begin position="36"/>
        <end position="147"/>
    </location>
</feature>
<sequence length="737" mass="82716">MTEALGEFGGFKSSSFYGKPLTGNIFSSLIFHTPTIGQTQQSPTPKRSRSFSVDSKKAKKAKTSLFSGVKHGLKKPKPKKVEVKKYINTDTDKVLKSNKKKKENELSTKENKPLNQTLKTPVKEVKSASKRKSSNKKGNGNVEVENESFRYRFQVTPDHMKVPKVLPYLGFDQSAESSTSSNKKGKKKLFNHDESDDDMNESLKSSSKKIKLSNNKPSPLKTNKSPKKLFASENKIQVTTPKHSIDSPRSPSTRSASKKVNYETIHLTDTPSPHNTPIFSKVQDSVSKSNPNSTRKSTRLSAVVMNSPQSNKTKTKTPTKINDCIAEPMLVDSPRSVGSPSTKKTSTPCSTPMITRSSVKKFSLDQDSPKRTLSSKKKLFPKENYNTTPGEYFEKDVTADSFNVFDILNDSLDGIEMLDGSCNEIIRQNLFSPKNTSYPNGDQMNVSHVWESSPEMTTTNQSAHYTFPKCKDTEPHSHVQTVNTFPRSTRASRKCVRQLTPNPRMYGSCKKTLKTAFDLSQLQLSSPSAKICPVCAYEVSIYCFPGDSEDTDHIQIHSVVLKLKHYDYKNETVVSKFHADKDRIVKVTLNDVTWLPKAKLVIEIADNELGFAESECSVLEHTQVYLYITKQTIVGLVVANPLTQANRLLSSTMNHSVDYASEEAYQAECGISRIWVLKTYRRRHIATRLLDAVRENFCPHKTVSKQKLAFSVPTSDGKFLAAKYIERKDFLIFTDLK</sequence>
<dbReference type="AlphaFoldDB" id="A0A8D8RSX9"/>
<feature type="compositionally biased region" description="Polar residues" evidence="1">
    <location>
        <begin position="36"/>
        <end position="53"/>
    </location>
</feature>
<feature type="domain" description="N-acetyltransferase ESCO acetyl-transferase" evidence="2">
    <location>
        <begin position="666"/>
        <end position="733"/>
    </location>
</feature>
<feature type="compositionally biased region" description="Basic and acidic residues" evidence="1">
    <location>
        <begin position="79"/>
        <end position="95"/>
    </location>
</feature>
<organism evidence="3">
    <name type="scientific">Cacopsylla melanoneura</name>
    <dbReference type="NCBI Taxonomy" id="428564"/>
    <lineage>
        <taxon>Eukaryota</taxon>
        <taxon>Metazoa</taxon>
        <taxon>Ecdysozoa</taxon>
        <taxon>Arthropoda</taxon>
        <taxon>Hexapoda</taxon>
        <taxon>Insecta</taxon>
        <taxon>Pterygota</taxon>
        <taxon>Neoptera</taxon>
        <taxon>Paraneoptera</taxon>
        <taxon>Hemiptera</taxon>
        <taxon>Sternorrhyncha</taxon>
        <taxon>Psylloidea</taxon>
        <taxon>Psyllidae</taxon>
        <taxon>Psyllinae</taxon>
        <taxon>Cacopsylla</taxon>
    </lineage>
</organism>
<evidence type="ECO:0000256" key="1">
    <source>
        <dbReference type="SAM" id="MobiDB-lite"/>
    </source>
</evidence>